<feature type="modified residue" description="Phosphohistidine" evidence="11">
    <location>
        <position position="44"/>
    </location>
</feature>
<dbReference type="SUPFAM" id="SSF55874">
    <property type="entry name" value="ATPase domain of HSP90 chaperone/DNA topoisomerase II/histidine kinase"/>
    <property type="match status" value="1"/>
</dbReference>
<evidence type="ECO:0000256" key="11">
    <source>
        <dbReference type="PROSITE-ProRule" id="PRU00110"/>
    </source>
</evidence>
<feature type="compositionally biased region" description="Acidic residues" evidence="12">
    <location>
        <begin position="739"/>
        <end position="764"/>
    </location>
</feature>
<feature type="compositionally biased region" description="Acidic residues" evidence="12">
    <location>
        <begin position="910"/>
        <end position="924"/>
    </location>
</feature>
<name>M0BUD6_9EURY</name>
<feature type="compositionally biased region" description="Low complexity" evidence="12">
    <location>
        <begin position="798"/>
        <end position="810"/>
    </location>
</feature>
<dbReference type="SMART" id="SM00387">
    <property type="entry name" value="HATPase_c"/>
    <property type="match status" value="1"/>
</dbReference>
<feature type="domain" description="CheW-like" evidence="14">
    <location>
        <begin position="1210"/>
        <end position="1335"/>
    </location>
</feature>
<keyword evidence="9" id="KW-0067">ATP-binding</keyword>
<dbReference type="InterPro" id="IPR008207">
    <property type="entry name" value="Sig_transdc_His_kin_Hpt_dom"/>
</dbReference>
<dbReference type="RefSeq" id="WP_008896349.1">
    <property type="nucleotide sequence ID" value="NZ_AOIS01000063.1"/>
</dbReference>
<feature type="compositionally biased region" description="Low complexity" evidence="12">
    <location>
        <begin position="642"/>
        <end position="655"/>
    </location>
</feature>
<feature type="region of interest" description="Disordered" evidence="12">
    <location>
        <begin position="298"/>
        <end position="353"/>
    </location>
</feature>
<dbReference type="GO" id="GO:0000155">
    <property type="term" value="F:phosphorelay sensor kinase activity"/>
    <property type="evidence" value="ECO:0007669"/>
    <property type="project" value="InterPro"/>
</dbReference>
<dbReference type="InterPro" id="IPR005467">
    <property type="entry name" value="His_kinase_dom"/>
</dbReference>
<evidence type="ECO:0000256" key="4">
    <source>
        <dbReference type="ARBA" id="ARBA00022500"/>
    </source>
</evidence>
<keyword evidence="8" id="KW-0418">Kinase</keyword>
<dbReference type="Pfam" id="PF01584">
    <property type="entry name" value="CheW"/>
    <property type="match status" value="1"/>
</dbReference>
<evidence type="ECO:0000313" key="16">
    <source>
        <dbReference type="EMBL" id="ELZ14550.1"/>
    </source>
</evidence>
<feature type="compositionally biased region" description="Acidic residues" evidence="12">
    <location>
        <begin position="778"/>
        <end position="797"/>
    </location>
</feature>
<dbReference type="SMART" id="SM00073">
    <property type="entry name" value="HPT"/>
    <property type="match status" value="1"/>
</dbReference>
<dbReference type="PROSITE" id="PS50109">
    <property type="entry name" value="HIS_KIN"/>
    <property type="match status" value="1"/>
</dbReference>
<dbReference type="eggNOG" id="arCOG04403">
    <property type="taxonomic scope" value="Archaea"/>
</dbReference>
<dbReference type="SUPFAM" id="SSF50341">
    <property type="entry name" value="CheW-like"/>
    <property type="match status" value="1"/>
</dbReference>
<reference evidence="16 17" key="1">
    <citation type="journal article" date="2014" name="PLoS Genet.">
        <title>Phylogenetically driven sequencing of extremely halophilic archaea reveals strategies for static and dynamic osmo-response.</title>
        <authorList>
            <person name="Becker E.A."/>
            <person name="Seitzer P.M."/>
            <person name="Tritt A."/>
            <person name="Larsen D."/>
            <person name="Krusor M."/>
            <person name="Yao A.I."/>
            <person name="Wu D."/>
            <person name="Madern D."/>
            <person name="Eisen J.A."/>
            <person name="Darling A.E."/>
            <person name="Facciotti M.T."/>
        </authorList>
    </citation>
    <scope>NUCLEOTIDE SEQUENCE [LARGE SCALE GENOMIC DNA]</scope>
    <source>
        <strain evidence="16 17">JCM 13891</strain>
    </source>
</reference>
<evidence type="ECO:0000313" key="17">
    <source>
        <dbReference type="Proteomes" id="UP000011657"/>
    </source>
</evidence>
<feature type="domain" description="HPt" evidence="15">
    <location>
        <begin position="1"/>
        <end position="101"/>
    </location>
</feature>
<dbReference type="PANTHER" id="PTHR43395:SF10">
    <property type="entry name" value="CHEMOTAXIS PROTEIN CHEA"/>
    <property type="match status" value="1"/>
</dbReference>
<dbReference type="SUPFAM" id="SSF47226">
    <property type="entry name" value="Histidine-containing phosphotransfer domain, HPT domain"/>
    <property type="match status" value="1"/>
</dbReference>
<feature type="compositionally biased region" description="Acidic residues" evidence="12">
    <location>
        <begin position="305"/>
        <end position="318"/>
    </location>
</feature>
<dbReference type="PROSITE" id="PS50851">
    <property type="entry name" value="CHEW"/>
    <property type="match status" value="1"/>
</dbReference>
<feature type="compositionally biased region" description="Acidic residues" evidence="12">
    <location>
        <begin position="875"/>
        <end position="901"/>
    </location>
</feature>
<comment type="catalytic activity">
    <reaction evidence="1">
        <text>ATP + protein L-histidine = ADP + protein N-phospho-L-histidine.</text>
        <dbReference type="EC" id="2.7.13.3"/>
    </reaction>
</comment>
<protein>
    <recommendedName>
        <fullName evidence="3">Chemotaxis protein CheA</fullName>
        <ecNumber evidence="2">2.7.13.3</ecNumber>
    </recommendedName>
</protein>
<dbReference type="GO" id="GO:0006935">
    <property type="term" value="P:chemotaxis"/>
    <property type="evidence" value="ECO:0007669"/>
    <property type="project" value="UniProtKB-KW"/>
</dbReference>
<dbReference type="Pfam" id="PF02518">
    <property type="entry name" value="HATPase_c"/>
    <property type="match status" value="1"/>
</dbReference>
<keyword evidence="10" id="KW-0902">Two-component regulatory system</keyword>
<dbReference type="OrthoDB" id="293137at2157"/>
<evidence type="ECO:0000256" key="3">
    <source>
        <dbReference type="ARBA" id="ARBA00021495"/>
    </source>
</evidence>
<dbReference type="Pfam" id="PF02895">
    <property type="entry name" value="H-kinase_dim"/>
    <property type="match status" value="1"/>
</dbReference>
<dbReference type="Pfam" id="PF01627">
    <property type="entry name" value="Hpt"/>
    <property type="match status" value="1"/>
</dbReference>
<gene>
    <name evidence="16" type="ORF">C477_20464</name>
</gene>
<dbReference type="GO" id="GO:0005737">
    <property type="term" value="C:cytoplasm"/>
    <property type="evidence" value="ECO:0007669"/>
    <property type="project" value="InterPro"/>
</dbReference>
<dbReference type="InterPro" id="IPR004105">
    <property type="entry name" value="CheA-like_dim"/>
</dbReference>
<evidence type="ECO:0000256" key="10">
    <source>
        <dbReference type="ARBA" id="ARBA00023012"/>
    </source>
</evidence>
<feature type="compositionally biased region" description="Acidic residues" evidence="12">
    <location>
        <begin position="325"/>
        <end position="353"/>
    </location>
</feature>
<dbReference type="InterPro" id="IPR003594">
    <property type="entry name" value="HATPase_dom"/>
</dbReference>
<keyword evidence="17" id="KW-1185">Reference proteome</keyword>
<dbReference type="SMART" id="SM01231">
    <property type="entry name" value="H-kinase_dim"/>
    <property type="match status" value="1"/>
</dbReference>
<feature type="compositionally biased region" description="Acidic residues" evidence="12">
    <location>
        <begin position="674"/>
        <end position="693"/>
    </location>
</feature>
<feature type="compositionally biased region" description="Acidic residues" evidence="12">
    <location>
        <begin position="811"/>
        <end position="868"/>
    </location>
</feature>
<dbReference type="InterPro" id="IPR004358">
    <property type="entry name" value="Sig_transdc_His_kin-like_C"/>
</dbReference>
<feature type="region of interest" description="Disordered" evidence="12">
    <location>
        <begin position="383"/>
        <end position="957"/>
    </location>
</feature>
<dbReference type="CDD" id="cd16916">
    <property type="entry name" value="HATPase_CheA-like"/>
    <property type="match status" value="1"/>
</dbReference>
<feature type="region of interest" description="Disordered" evidence="12">
    <location>
        <begin position="1082"/>
        <end position="1107"/>
    </location>
</feature>
<feature type="compositionally biased region" description="Acidic residues" evidence="12">
    <location>
        <begin position="478"/>
        <end position="514"/>
    </location>
</feature>
<dbReference type="SUPFAM" id="SSF47384">
    <property type="entry name" value="Homodimeric domain of signal transducing histidine kinase"/>
    <property type="match status" value="1"/>
</dbReference>
<dbReference type="CDD" id="cd00088">
    <property type="entry name" value="HPT"/>
    <property type="match status" value="1"/>
</dbReference>
<evidence type="ECO:0000256" key="2">
    <source>
        <dbReference type="ARBA" id="ARBA00012438"/>
    </source>
</evidence>
<dbReference type="EC" id="2.7.13.3" evidence="2"/>
<sequence>MTDYLTDFVQESEERITELNNALLTLERDPTDDEAMENIFRVAHTLKGNCGAMGLEPASDLAHAIEDLLDAVRQGGLEVTPELMDVVFDAVDELETMIDEVATGGEIETDPSATIAALRDQLEAADGHAAIATPSTDEIDAVTERFDPPADDEHRAYLVRLAIAERDGVNSGKLVVDALIDAFDLIGTQPPRDEIEAGEYDGTFDAVFGSAVGKSAITSGLEPVEEVDDFELVDISDRFDARSDGSDAATEPGDGISTEDAADLEVDDLLDEFDEFDNLDEMVDDVDDDELEAFEEMGEAGSFDDLLDDDDLEVDGELGEPAVDPIEDDATADDDASEQAADDASADADDVDDANAVFNELKDEVEMVGFDELQDELEELEFDEFDSDDEVDMDELLGEDADADDAFLAGPEPTDDAVDDILVDAGDDEPAAADAVTDDELDELLAGDEDESAPDDAVADEEVDDLLAGGDEPVGAATDDELEDLFAGDEEASADAATDDTADAATDDTADAATDDTAAATTDEPADAATDDEFGDLFAGDEETATASTDEEDTAVEPFEPEAEPESAEAMAEDATAESGSDAAVESEPALEDDEDIVDEPSTDDDVEAVAETDPDAEPESATESESAADSEPAVEAEPAAEAESATESASPAVETETRTDADDGLESATAAESDLDGEDGDAALPDEDEPAVDDPSTAESDDAIEAALEPGDDGDALEDESDAESTDLETPETTAETDGTDDGSVEANSEPEEATDDRDETFGDDAVTADSAGDGQTADDAEGELDDLETGFEDGFDSTASADASSDDPFAADDGENDPFAVDDEDPFADDAADDAFGEDDAFAADDPFADESFDTEFESPDDEFDDVTPATDADAESVNEVDEVVDGFDDFGDEDDEAATDSSAETPSFDDDAGADDSDESAAEVVHRIEEPTFENPGLTVPESTDRPDADEQTDEIQSVRVDIDQIDSLLTLVEGLVTSRVRLRHTATESEATDALETELDDLEDLTTDLQETVMDIRLVPLQTVASRLPRVVRDIARDQDKEVAFEMTGEDVELDRSILDRIGDPLIHLVRNAVDHGIEPPAEREAADKPREGSVEVHADRSRDQVRITVEDDGSGLDPDRLRDEAVEAGVRSEDEVANMSDDEAYDLIFHPGLSTADEVTDVSGRGVGMDVVKRTIEDLDGTVAIDSEAGEGTTVTMTLPVSVAIDDILFIECGGEEFGVPTKAVQDIESAATLEIVDGRRVLTDGDDTYSVIELDDVLETPRASANGDGMVVRIRDDVRSVALHCDHVYGQQEVVVKPFEGFMSDIPGLSGATVRGRGEVVNILDVTTL</sequence>
<evidence type="ECO:0000259" key="13">
    <source>
        <dbReference type="PROSITE" id="PS50109"/>
    </source>
</evidence>
<dbReference type="PATRIC" id="fig|1227488.3.peg.4105"/>
<dbReference type="InterPro" id="IPR036641">
    <property type="entry name" value="HPT_dom_sf"/>
</dbReference>
<dbReference type="SMART" id="SM00260">
    <property type="entry name" value="CheW"/>
    <property type="match status" value="1"/>
</dbReference>
<dbReference type="eggNOG" id="arCOG03730">
    <property type="taxonomic scope" value="Archaea"/>
</dbReference>
<evidence type="ECO:0000256" key="6">
    <source>
        <dbReference type="ARBA" id="ARBA00022679"/>
    </source>
</evidence>
<evidence type="ECO:0000256" key="7">
    <source>
        <dbReference type="ARBA" id="ARBA00022741"/>
    </source>
</evidence>
<keyword evidence="7" id="KW-0547">Nucleotide-binding</keyword>
<keyword evidence="5 11" id="KW-0597">Phosphoprotein</keyword>
<keyword evidence="4" id="KW-0145">Chemotaxis</keyword>
<evidence type="ECO:0000256" key="12">
    <source>
        <dbReference type="SAM" id="MobiDB-lite"/>
    </source>
</evidence>
<dbReference type="PRINTS" id="PR00344">
    <property type="entry name" value="BCTRLSENSOR"/>
</dbReference>
<dbReference type="Gene3D" id="1.20.120.160">
    <property type="entry name" value="HPT domain"/>
    <property type="match status" value="1"/>
</dbReference>
<evidence type="ECO:0000259" key="14">
    <source>
        <dbReference type="PROSITE" id="PS50851"/>
    </source>
</evidence>
<evidence type="ECO:0000256" key="8">
    <source>
        <dbReference type="ARBA" id="ARBA00022777"/>
    </source>
</evidence>
<accession>M0BUD6</accession>
<feature type="domain" description="Histidine kinase" evidence="13">
    <location>
        <begin position="957"/>
        <end position="1208"/>
    </location>
</feature>
<evidence type="ECO:0000259" key="15">
    <source>
        <dbReference type="PROSITE" id="PS50894"/>
    </source>
</evidence>
<feature type="compositionally biased region" description="Acidic residues" evidence="12">
    <location>
        <begin position="589"/>
        <end position="641"/>
    </location>
</feature>
<feature type="compositionally biased region" description="Acidic residues" evidence="12">
    <location>
        <begin position="524"/>
        <end position="576"/>
    </location>
</feature>
<comment type="caution">
    <text evidence="16">The sequence shown here is derived from an EMBL/GenBank/DDBJ whole genome shotgun (WGS) entry which is preliminary data.</text>
</comment>
<evidence type="ECO:0000256" key="5">
    <source>
        <dbReference type="ARBA" id="ARBA00022553"/>
    </source>
</evidence>
<proteinExistence type="predicted"/>
<feature type="compositionally biased region" description="Acidic residues" evidence="12">
    <location>
        <begin position="700"/>
        <end position="731"/>
    </location>
</feature>
<dbReference type="EMBL" id="AOIS01000063">
    <property type="protein sequence ID" value="ELZ14550.1"/>
    <property type="molecule type" value="Genomic_DNA"/>
</dbReference>
<dbReference type="Pfam" id="PF07194">
    <property type="entry name" value="P2"/>
    <property type="match status" value="1"/>
</dbReference>
<dbReference type="InterPro" id="IPR010808">
    <property type="entry name" value="CheA_P2-bd"/>
</dbReference>
<dbReference type="PROSITE" id="PS50894">
    <property type="entry name" value="HPT"/>
    <property type="match status" value="1"/>
</dbReference>
<dbReference type="Gene3D" id="2.30.30.40">
    <property type="entry name" value="SH3 Domains"/>
    <property type="match status" value="1"/>
</dbReference>
<dbReference type="InterPro" id="IPR036890">
    <property type="entry name" value="HATPase_C_sf"/>
</dbReference>
<dbReference type="InterPro" id="IPR036097">
    <property type="entry name" value="HisK_dim/P_sf"/>
</dbReference>
<organism evidence="16 17">
    <name type="scientific">Haloterrigena salina JCM 13891</name>
    <dbReference type="NCBI Taxonomy" id="1227488"/>
    <lineage>
        <taxon>Archaea</taxon>
        <taxon>Methanobacteriati</taxon>
        <taxon>Methanobacteriota</taxon>
        <taxon>Stenosarchaea group</taxon>
        <taxon>Halobacteria</taxon>
        <taxon>Halobacteriales</taxon>
        <taxon>Natrialbaceae</taxon>
        <taxon>Haloterrigena</taxon>
    </lineage>
</organism>
<feature type="compositionally biased region" description="Acidic residues" evidence="12">
    <location>
        <begin position="413"/>
        <end position="465"/>
    </location>
</feature>
<dbReference type="InterPro" id="IPR037006">
    <property type="entry name" value="CheA-like_homodim_sf"/>
</dbReference>
<keyword evidence="6" id="KW-0808">Transferase</keyword>
<dbReference type="Gene3D" id="3.30.565.10">
    <property type="entry name" value="Histidine kinase-like ATPase, C-terminal domain"/>
    <property type="match status" value="1"/>
</dbReference>
<dbReference type="PANTHER" id="PTHR43395">
    <property type="entry name" value="SENSOR HISTIDINE KINASE CHEA"/>
    <property type="match status" value="1"/>
</dbReference>
<dbReference type="Proteomes" id="UP000011657">
    <property type="component" value="Unassembled WGS sequence"/>
</dbReference>
<dbReference type="FunFam" id="3.30.565.10:FF:000016">
    <property type="entry name" value="Chemotaxis protein CheA, putative"/>
    <property type="match status" value="1"/>
</dbReference>
<dbReference type="STRING" id="1227488.C477_20464"/>
<dbReference type="InterPro" id="IPR036061">
    <property type="entry name" value="CheW-like_dom_sf"/>
</dbReference>
<dbReference type="InterPro" id="IPR051315">
    <property type="entry name" value="Bact_Chemotaxis_CheA"/>
</dbReference>
<evidence type="ECO:0000256" key="1">
    <source>
        <dbReference type="ARBA" id="ARBA00000085"/>
    </source>
</evidence>
<dbReference type="GO" id="GO:0005524">
    <property type="term" value="F:ATP binding"/>
    <property type="evidence" value="ECO:0007669"/>
    <property type="project" value="UniProtKB-KW"/>
</dbReference>
<dbReference type="Gene3D" id="1.10.287.560">
    <property type="entry name" value="Histidine kinase CheA-like, homodimeric domain"/>
    <property type="match status" value="1"/>
</dbReference>
<dbReference type="InterPro" id="IPR002545">
    <property type="entry name" value="CheW-lke_dom"/>
</dbReference>
<evidence type="ECO:0000256" key="9">
    <source>
        <dbReference type="ARBA" id="ARBA00022840"/>
    </source>
</evidence>
<feature type="compositionally biased region" description="Acidic residues" evidence="12">
    <location>
        <begin position="383"/>
        <end position="405"/>
    </location>
</feature>